<dbReference type="PANTHER" id="PTHR32015">
    <property type="entry name" value="FASTING INDUCED LIPASE"/>
    <property type="match status" value="1"/>
</dbReference>
<feature type="signal peptide" evidence="1">
    <location>
        <begin position="1"/>
        <end position="26"/>
    </location>
</feature>
<dbReference type="PANTHER" id="PTHR32015:SF1">
    <property type="entry name" value="LIPASE"/>
    <property type="match status" value="1"/>
</dbReference>
<dbReference type="EMBL" id="UESZ01000001">
    <property type="protein sequence ID" value="SSA34273.1"/>
    <property type="molecule type" value="Genomic_DNA"/>
</dbReference>
<evidence type="ECO:0000256" key="1">
    <source>
        <dbReference type="SAM" id="SignalP"/>
    </source>
</evidence>
<dbReference type="SUPFAM" id="SSF53474">
    <property type="entry name" value="alpha/beta-Hydrolases"/>
    <property type="match status" value="1"/>
</dbReference>
<accession>A0A2Y9C1G3</accession>
<dbReference type="Proteomes" id="UP000250028">
    <property type="component" value="Unassembled WGS sequence"/>
</dbReference>
<protein>
    <submittedName>
        <fullName evidence="2">Lipase (Class 2)</fullName>
    </submittedName>
</protein>
<sequence length="333" mass="35025">MKYFRTGVAVVATLGAFAASAGTAQAWTSPIPRVLKYGAIGQDNSFPAALTTSIANPTKSPAGANDWSCKPSTKHPYPVVLVHGTWENAYDNWNGLSPMIKAEGYCVYALNYGNTTGIAFLNGTGDMIESANQIAPFVDQVLAQTGAAKVDLIGHSQGGSLIRYYANKIGGAAKVDQVIGLAPSNHPSTLSGITEFGKTIGLFTPAMNLLDAIKMPAAVQQADQSPNPQAPFYQQVNGAAGETIPGIRYTNILTKNDEVVTPYTQGAITAGPGASVDNITIQNVCSNDGSEHISLPYSKNVAQIVLNKLDPSDQHAIFCYNQTAIFGNTQLIG</sequence>
<gene>
    <name evidence="2" type="ORF">SAMN04489750_1583</name>
</gene>
<dbReference type="AlphaFoldDB" id="A0A2Y9C1G3"/>
<dbReference type="Pfam" id="PF01674">
    <property type="entry name" value="Lipase_2"/>
    <property type="match status" value="1"/>
</dbReference>
<dbReference type="Gene3D" id="3.40.50.1820">
    <property type="entry name" value="alpha/beta hydrolase"/>
    <property type="match status" value="1"/>
</dbReference>
<keyword evidence="3" id="KW-1185">Reference proteome</keyword>
<reference evidence="3" key="1">
    <citation type="submission" date="2016-10" db="EMBL/GenBank/DDBJ databases">
        <authorList>
            <person name="Varghese N."/>
            <person name="Submissions S."/>
        </authorList>
    </citation>
    <scope>NUCLEOTIDE SEQUENCE [LARGE SCALE GENOMIC DNA]</scope>
    <source>
        <strain evidence="3">DSM 22951</strain>
    </source>
</reference>
<evidence type="ECO:0000313" key="3">
    <source>
        <dbReference type="Proteomes" id="UP000250028"/>
    </source>
</evidence>
<keyword evidence="1" id="KW-0732">Signal</keyword>
<dbReference type="InterPro" id="IPR002918">
    <property type="entry name" value="Lipase_EstA/Esterase_EstB"/>
</dbReference>
<organism evidence="2 3">
    <name type="scientific">Branchiibius hedensis</name>
    <dbReference type="NCBI Taxonomy" id="672460"/>
    <lineage>
        <taxon>Bacteria</taxon>
        <taxon>Bacillati</taxon>
        <taxon>Actinomycetota</taxon>
        <taxon>Actinomycetes</taxon>
        <taxon>Micrococcales</taxon>
        <taxon>Dermacoccaceae</taxon>
        <taxon>Branchiibius</taxon>
    </lineage>
</organism>
<feature type="chain" id="PRO_5016056869" evidence="1">
    <location>
        <begin position="27"/>
        <end position="333"/>
    </location>
</feature>
<evidence type="ECO:0000313" key="2">
    <source>
        <dbReference type="EMBL" id="SSA34273.1"/>
    </source>
</evidence>
<dbReference type="InterPro" id="IPR029058">
    <property type="entry name" value="AB_hydrolase_fold"/>
</dbReference>
<dbReference type="GO" id="GO:0016298">
    <property type="term" value="F:lipase activity"/>
    <property type="evidence" value="ECO:0007669"/>
    <property type="project" value="TreeGrafter"/>
</dbReference>
<dbReference type="GO" id="GO:0016042">
    <property type="term" value="P:lipid catabolic process"/>
    <property type="evidence" value="ECO:0007669"/>
    <property type="project" value="InterPro"/>
</dbReference>
<name>A0A2Y9C1G3_9MICO</name>
<proteinExistence type="predicted"/>